<dbReference type="InterPro" id="IPR013096">
    <property type="entry name" value="Cupin_2"/>
</dbReference>
<reference evidence="3" key="1">
    <citation type="submission" date="2020-02" db="EMBL/GenBank/DDBJ databases">
        <authorList>
            <person name="Meier V. D."/>
        </authorList>
    </citation>
    <scope>NUCLEOTIDE SEQUENCE</scope>
    <source>
        <strain evidence="3">AVDCRST_MAG94</strain>
    </source>
</reference>
<dbReference type="InterPro" id="IPR051610">
    <property type="entry name" value="GPI/OXD"/>
</dbReference>
<evidence type="ECO:0000256" key="1">
    <source>
        <dbReference type="ARBA" id="ARBA00022723"/>
    </source>
</evidence>
<gene>
    <name evidence="3" type="ORF">AVDCRST_MAG94-745</name>
</gene>
<dbReference type="SUPFAM" id="SSF51182">
    <property type="entry name" value="RmlC-like cupins"/>
    <property type="match status" value="1"/>
</dbReference>
<dbReference type="InterPro" id="IPR014710">
    <property type="entry name" value="RmlC-like_jellyroll"/>
</dbReference>
<dbReference type="Pfam" id="PF07883">
    <property type="entry name" value="Cupin_2"/>
    <property type="match status" value="1"/>
</dbReference>
<dbReference type="AlphaFoldDB" id="A0A6J4KIS8"/>
<dbReference type="Gene3D" id="2.60.120.10">
    <property type="entry name" value="Jelly Rolls"/>
    <property type="match status" value="1"/>
</dbReference>
<accession>A0A6J4KIS8</accession>
<proteinExistence type="predicted"/>
<name>A0A6J4KIS8_9CYAN</name>
<dbReference type="GO" id="GO:0046872">
    <property type="term" value="F:metal ion binding"/>
    <property type="evidence" value="ECO:0007669"/>
    <property type="project" value="UniProtKB-KW"/>
</dbReference>
<dbReference type="PANTHER" id="PTHR35848">
    <property type="entry name" value="OXALATE-BINDING PROTEIN"/>
    <property type="match status" value="1"/>
</dbReference>
<feature type="domain" description="Cupin type-2" evidence="2">
    <location>
        <begin position="28"/>
        <end position="99"/>
    </location>
</feature>
<dbReference type="EMBL" id="CADCTY010000249">
    <property type="protein sequence ID" value="CAA9307257.1"/>
    <property type="molecule type" value="Genomic_DNA"/>
</dbReference>
<protein>
    <recommendedName>
        <fullName evidence="2">Cupin type-2 domain-containing protein</fullName>
    </recommendedName>
</protein>
<evidence type="ECO:0000259" key="2">
    <source>
        <dbReference type="Pfam" id="PF07883"/>
    </source>
</evidence>
<sequence length="157" mass="17255">MESATPDFEAQLGVVGRQLGARKLGYRLVVVPPGKRAWPYHCHHANEEMFLILKGEGTLRYAGATYPIQAGDLINIQPGPDTPHQIINTSTADLHYLAVSTMVEPDVMEYPDSNKVVVFAGVAPGGDNSQRTFSLITKHDHATDYWDGELDHQDSVV</sequence>
<dbReference type="PANTHER" id="PTHR35848:SF6">
    <property type="entry name" value="CUPIN TYPE-2 DOMAIN-CONTAINING PROTEIN"/>
    <property type="match status" value="1"/>
</dbReference>
<dbReference type="CDD" id="cd02224">
    <property type="entry name" value="cupin_SPO2919-like"/>
    <property type="match status" value="1"/>
</dbReference>
<evidence type="ECO:0000313" key="3">
    <source>
        <dbReference type="EMBL" id="CAA9307257.1"/>
    </source>
</evidence>
<dbReference type="InterPro" id="IPR011051">
    <property type="entry name" value="RmlC_Cupin_sf"/>
</dbReference>
<organism evidence="3">
    <name type="scientific">uncultured Leptolyngbya sp</name>
    <dbReference type="NCBI Taxonomy" id="332963"/>
    <lineage>
        <taxon>Bacteria</taxon>
        <taxon>Bacillati</taxon>
        <taxon>Cyanobacteriota</taxon>
        <taxon>Cyanophyceae</taxon>
        <taxon>Leptolyngbyales</taxon>
        <taxon>Leptolyngbyaceae</taxon>
        <taxon>Leptolyngbya group</taxon>
        <taxon>Leptolyngbya</taxon>
        <taxon>environmental samples</taxon>
    </lineage>
</organism>
<keyword evidence="1" id="KW-0479">Metal-binding</keyword>